<dbReference type="Pfam" id="PF00571">
    <property type="entry name" value="CBS"/>
    <property type="match status" value="2"/>
</dbReference>
<dbReference type="AlphaFoldDB" id="A0A1S7RBN8"/>
<evidence type="ECO:0000256" key="2">
    <source>
        <dbReference type="PROSITE-ProRule" id="PRU00703"/>
    </source>
</evidence>
<evidence type="ECO:0000259" key="3">
    <source>
        <dbReference type="PROSITE" id="PS51371"/>
    </source>
</evidence>
<organism evidence="4 5">
    <name type="scientific">Agrobacterium deltaense Zutra 3/1</name>
    <dbReference type="NCBI Taxonomy" id="1183427"/>
    <lineage>
        <taxon>Bacteria</taxon>
        <taxon>Pseudomonadati</taxon>
        <taxon>Pseudomonadota</taxon>
        <taxon>Alphaproteobacteria</taxon>
        <taxon>Hyphomicrobiales</taxon>
        <taxon>Rhizobiaceae</taxon>
        <taxon>Rhizobium/Agrobacterium group</taxon>
        <taxon>Agrobacterium</taxon>
    </lineage>
</organism>
<dbReference type="InterPro" id="IPR046342">
    <property type="entry name" value="CBS_dom_sf"/>
</dbReference>
<feature type="domain" description="CBS" evidence="3">
    <location>
        <begin position="7"/>
        <end position="65"/>
    </location>
</feature>
<gene>
    <name evidence="4" type="primary">yhcV</name>
    <name evidence="4" type="ORF">AGR7C_Lc140195</name>
</gene>
<dbReference type="InterPro" id="IPR000644">
    <property type="entry name" value="CBS_dom"/>
</dbReference>
<dbReference type="PANTHER" id="PTHR43080">
    <property type="entry name" value="CBS DOMAIN-CONTAINING PROTEIN CBSX3, MITOCHONDRIAL"/>
    <property type="match status" value="1"/>
</dbReference>
<dbReference type="Proteomes" id="UP000191987">
    <property type="component" value="Unassembled WGS sequence"/>
</dbReference>
<dbReference type="Gene3D" id="3.10.580.10">
    <property type="entry name" value="CBS-domain"/>
    <property type="match status" value="1"/>
</dbReference>
<dbReference type="SUPFAM" id="SSF54631">
    <property type="entry name" value="CBS-domain pair"/>
    <property type="match status" value="1"/>
</dbReference>
<accession>A0A1S7RBN8</accession>
<dbReference type="InterPro" id="IPR051257">
    <property type="entry name" value="Diverse_CBS-Domain"/>
</dbReference>
<proteinExistence type="predicted"/>
<dbReference type="PANTHER" id="PTHR43080:SF2">
    <property type="entry name" value="CBS DOMAIN-CONTAINING PROTEIN"/>
    <property type="match status" value="1"/>
</dbReference>
<dbReference type="CDD" id="cd04622">
    <property type="entry name" value="CBS_pair_HRP1_like"/>
    <property type="match status" value="1"/>
</dbReference>
<evidence type="ECO:0000256" key="1">
    <source>
        <dbReference type="ARBA" id="ARBA00023122"/>
    </source>
</evidence>
<evidence type="ECO:0000313" key="4">
    <source>
        <dbReference type="EMBL" id="CUX50123.1"/>
    </source>
</evidence>
<dbReference type="RefSeq" id="WP_080820205.1">
    <property type="nucleotide sequence ID" value="NZ_LT009749.1"/>
</dbReference>
<dbReference type="SMART" id="SM00116">
    <property type="entry name" value="CBS"/>
    <property type="match status" value="2"/>
</dbReference>
<dbReference type="PROSITE" id="PS51371">
    <property type="entry name" value="CBS"/>
    <property type="match status" value="2"/>
</dbReference>
<dbReference type="EMBL" id="FBWG01000032">
    <property type="protein sequence ID" value="CUX50123.1"/>
    <property type="molecule type" value="Genomic_DNA"/>
</dbReference>
<feature type="domain" description="CBS" evidence="3">
    <location>
        <begin position="71"/>
        <end position="128"/>
    </location>
</feature>
<keyword evidence="1 2" id="KW-0129">CBS domain</keyword>
<reference evidence="4 5" key="1">
    <citation type="submission" date="2016-01" db="EMBL/GenBank/DDBJ databases">
        <authorList>
            <person name="Oliw E.H."/>
        </authorList>
    </citation>
    <scope>NUCLEOTIDE SEQUENCE [LARGE SCALE GENOMIC DNA]</scope>
    <source>
        <strain evidence="4 5">Zutra 3-1</strain>
    </source>
</reference>
<sequence length="148" mass="15777">MKVQEVMTHDVRVVNAEETIQEAARIMAEIDAGVLPVGKEGKLVGMLTDRDIAIRAVAEGKGPDTKASDIMSREVKYCFDDEDVEDACGNLGDQQIRRIPVLDRNKQLVGILSLGDVAVETDGNGVGEALAAISRPGGTHSQSGVQPH</sequence>
<name>A0A1S7RBN8_9HYPH</name>
<protein>
    <submittedName>
        <fullName evidence="4">CBS domain-containing protein YhcV</fullName>
    </submittedName>
</protein>
<evidence type="ECO:0000313" key="5">
    <source>
        <dbReference type="Proteomes" id="UP000191987"/>
    </source>
</evidence>